<dbReference type="CDD" id="cd16448">
    <property type="entry name" value="RING-H2"/>
    <property type="match status" value="1"/>
</dbReference>
<feature type="compositionally biased region" description="Low complexity" evidence="2">
    <location>
        <begin position="401"/>
        <end position="420"/>
    </location>
</feature>
<dbReference type="PROSITE" id="PS50089">
    <property type="entry name" value="ZF_RING_2"/>
    <property type="match status" value="1"/>
</dbReference>
<gene>
    <name evidence="5" type="primary">LOC109713383</name>
</gene>
<dbReference type="PANTHER" id="PTHR46798:SF19">
    <property type="entry name" value="OS09G0511500 PROTEIN"/>
    <property type="match status" value="1"/>
</dbReference>
<feature type="region of interest" description="Disordered" evidence="2">
    <location>
        <begin position="177"/>
        <end position="253"/>
    </location>
</feature>
<dbReference type="SUPFAM" id="SSF57850">
    <property type="entry name" value="RING/U-box"/>
    <property type="match status" value="1"/>
</dbReference>
<dbReference type="InterPro" id="IPR013083">
    <property type="entry name" value="Znf_RING/FYVE/PHD"/>
</dbReference>
<evidence type="ECO:0000256" key="1">
    <source>
        <dbReference type="PROSITE-ProRule" id="PRU00175"/>
    </source>
</evidence>
<reference evidence="4" key="1">
    <citation type="journal article" date="2015" name="Nat. Genet.">
        <title>The pineapple genome and the evolution of CAM photosynthesis.</title>
        <authorList>
            <person name="Ming R."/>
            <person name="VanBuren R."/>
            <person name="Wai C.M."/>
            <person name="Tang H."/>
            <person name="Schatz M.C."/>
            <person name="Bowers J.E."/>
            <person name="Lyons E."/>
            <person name="Wang M.L."/>
            <person name="Chen J."/>
            <person name="Biggers E."/>
            <person name="Zhang J."/>
            <person name="Huang L."/>
            <person name="Zhang L."/>
            <person name="Miao W."/>
            <person name="Zhang J."/>
            <person name="Ye Z."/>
            <person name="Miao C."/>
            <person name="Lin Z."/>
            <person name="Wang H."/>
            <person name="Zhou H."/>
            <person name="Yim W.C."/>
            <person name="Priest H.D."/>
            <person name="Zheng C."/>
            <person name="Woodhouse M."/>
            <person name="Edger P.P."/>
            <person name="Guyot R."/>
            <person name="Guo H.B."/>
            <person name="Guo H."/>
            <person name="Zheng G."/>
            <person name="Singh R."/>
            <person name="Sharma A."/>
            <person name="Min X."/>
            <person name="Zheng Y."/>
            <person name="Lee H."/>
            <person name="Gurtowski J."/>
            <person name="Sedlazeck F.J."/>
            <person name="Harkess A."/>
            <person name="McKain M.R."/>
            <person name="Liao Z."/>
            <person name="Fang J."/>
            <person name="Liu J."/>
            <person name="Zhang X."/>
            <person name="Zhang Q."/>
            <person name="Hu W."/>
            <person name="Qin Y."/>
            <person name="Wang K."/>
            <person name="Chen L.Y."/>
            <person name="Shirley N."/>
            <person name="Lin Y.R."/>
            <person name="Liu L.Y."/>
            <person name="Hernandez A.G."/>
            <person name="Wright C.L."/>
            <person name="Bulone V."/>
            <person name="Tuskan G.A."/>
            <person name="Heath K."/>
            <person name="Zee F."/>
            <person name="Moore P.H."/>
            <person name="Sunkar R."/>
            <person name="Leebens-Mack J.H."/>
            <person name="Mockler T."/>
            <person name="Bennetzen J.L."/>
            <person name="Freeling M."/>
            <person name="Sankoff D."/>
            <person name="Paterson A.H."/>
            <person name="Zhu X."/>
            <person name="Yang X."/>
            <person name="Smith J.A."/>
            <person name="Cushman J.C."/>
            <person name="Paull R.E."/>
            <person name="Yu Q."/>
        </authorList>
    </citation>
    <scope>NUCLEOTIDE SEQUENCE [LARGE SCALE GENOMIC DNA]</scope>
    <source>
        <strain evidence="4">cv. F153</strain>
    </source>
</reference>
<name>A0A6P5FHT5_ANACO</name>
<dbReference type="Gene3D" id="3.30.40.10">
    <property type="entry name" value="Zinc/RING finger domain, C3HC4 (zinc finger)"/>
    <property type="match status" value="1"/>
</dbReference>
<dbReference type="SMART" id="SM00184">
    <property type="entry name" value="RING"/>
    <property type="match status" value="1"/>
</dbReference>
<keyword evidence="1" id="KW-0862">Zinc</keyword>
<dbReference type="AlphaFoldDB" id="A0A6P5FHT5"/>
<evidence type="ECO:0000313" key="5">
    <source>
        <dbReference type="RefSeq" id="XP_020093033.1"/>
    </source>
</evidence>
<feature type="compositionally biased region" description="Polar residues" evidence="2">
    <location>
        <begin position="214"/>
        <end position="224"/>
    </location>
</feature>
<dbReference type="GO" id="GO:0004842">
    <property type="term" value="F:ubiquitin-protein transferase activity"/>
    <property type="evidence" value="ECO:0007669"/>
    <property type="project" value="InterPro"/>
</dbReference>
<feature type="region of interest" description="Disordered" evidence="2">
    <location>
        <begin position="399"/>
        <end position="455"/>
    </location>
</feature>
<feature type="compositionally biased region" description="Polar residues" evidence="2">
    <location>
        <begin position="422"/>
        <end position="435"/>
    </location>
</feature>
<dbReference type="Proteomes" id="UP000515123">
    <property type="component" value="Linkage group 1"/>
</dbReference>
<feature type="domain" description="RING-type" evidence="3">
    <location>
        <begin position="25"/>
        <end position="70"/>
    </location>
</feature>
<sequence length="455" mass="49802">MSGSEAMDLDKAEMSPEGKAMASACSICLELVLDRGDRSVAKLHCGHEFHLDCIGSAFNAKGAMQCPNCRKVEKGRWLYANGHRSSADLDFDGWMSEEIYDLSYSELPFGFQWCPFRGFTQLASFFENISSYPEGESRPNSYHELMGNSTFGEHSNPSSSSHVCPYLALHGFSNSMHGTSSSADSVPESASFHRHPVQSNPDMISPHIFPPTEPQNHNWHQQHSPAFPLSGNPDQPPSQYGGRLPRNESSSHQRMGSFIHPHHLIHGPVARNGSNVIASLGPAAVIGEVRGHSRGIGNHIYQQSVSSSSLWNNHPPFAPPVRRMRVRGGLTPISSIAGTASSSAAEIGGFYGFSVSGSVSRSHHQDGERHHMDRFYGWGGREGGVTPLPWIPVEGESQWWGPFNPNSNSNPNPSQPGGSFAQRASNAERVQQSHPENIYPRMPPPPPPPRMPPFM</sequence>
<keyword evidence="4" id="KW-1185">Reference proteome</keyword>
<organism evidence="4 5">
    <name type="scientific">Ananas comosus</name>
    <name type="common">Pineapple</name>
    <name type="synonym">Ananas ananas</name>
    <dbReference type="NCBI Taxonomy" id="4615"/>
    <lineage>
        <taxon>Eukaryota</taxon>
        <taxon>Viridiplantae</taxon>
        <taxon>Streptophyta</taxon>
        <taxon>Embryophyta</taxon>
        <taxon>Tracheophyta</taxon>
        <taxon>Spermatophyta</taxon>
        <taxon>Magnoliopsida</taxon>
        <taxon>Liliopsida</taxon>
        <taxon>Poales</taxon>
        <taxon>Bromeliaceae</taxon>
        <taxon>Bromelioideae</taxon>
        <taxon>Ananas</taxon>
    </lineage>
</organism>
<dbReference type="GO" id="GO:0008270">
    <property type="term" value="F:zinc ion binding"/>
    <property type="evidence" value="ECO:0007669"/>
    <property type="project" value="UniProtKB-KW"/>
</dbReference>
<evidence type="ECO:0000256" key="2">
    <source>
        <dbReference type="SAM" id="MobiDB-lite"/>
    </source>
</evidence>
<proteinExistence type="predicted"/>
<feature type="compositionally biased region" description="Low complexity" evidence="2">
    <location>
        <begin position="180"/>
        <end position="190"/>
    </location>
</feature>
<dbReference type="InterPro" id="IPR044274">
    <property type="entry name" value="RFI2"/>
</dbReference>
<dbReference type="GeneID" id="109713383"/>
<dbReference type="OrthoDB" id="8062037at2759"/>
<feature type="compositionally biased region" description="Pro residues" evidence="2">
    <location>
        <begin position="441"/>
        <end position="455"/>
    </location>
</feature>
<evidence type="ECO:0000313" key="4">
    <source>
        <dbReference type="Proteomes" id="UP000515123"/>
    </source>
</evidence>
<dbReference type="RefSeq" id="XP_020093033.1">
    <property type="nucleotide sequence ID" value="XM_020237444.1"/>
</dbReference>
<protein>
    <submittedName>
        <fullName evidence="5">Uncharacterized protein LOC109713383 isoform X1</fullName>
    </submittedName>
</protein>
<keyword evidence="1" id="KW-0479">Metal-binding</keyword>
<dbReference type="PANTHER" id="PTHR46798">
    <property type="entry name" value="OS09G0511500 PROTEIN"/>
    <property type="match status" value="1"/>
</dbReference>
<reference evidence="5" key="2">
    <citation type="submission" date="2025-08" db="UniProtKB">
        <authorList>
            <consortium name="RefSeq"/>
        </authorList>
    </citation>
    <scope>IDENTIFICATION</scope>
    <source>
        <tissue evidence="5">Leaf</tissue>
    </source>
</reference>
<evidence type="ECO:0000259" key="3">
    <source>
        <dbReference type="PROSITE" id="PS50089"/>
    </source>
</evidence>
<accession>A0A6P5FHT5</accession>
<dbReference type="InterPro" id="IPR001841">
    <property type="entry name" value="Znf_RING"/>
</dbReference>
<keyword evidence="1" id="KW-0863">Zinc-finger</keyword>
<dbReference type="Pfam" id="PF13639">
    <property type="entry name" value="zf-RING_2"/>
    <property type="match status" value="1"/>
</dbReference>